<protein>
    <recommendedName>
        <fullName evidence="4">C4-dicarboxylate ABC transporter substrate-binding protein</fullName>
    </recommendedName>
</protein>
<dbReference type="CDD" id="cd13520">
    <property type="entry name" value="PBP2_TAXI_TRAP"/>
    <property type="match status" value="1"/>
</dbReference>
<dbReference type="PANTHER" id="PTHR42941">
    <property type="entry name" value="SLL1037 PROTEIN"/>
    <property type="match status" value="1"/>
</dbReference>
<feature type="chain" id="PRO_5032365726" description="C4-dicarboxylate ABC transporter substrate-binding protein" evidence="1">
    <location>
        <begin position="28"/>
        <end position="321"/>
    </location>
</feature>
<comment type="caution">
    <text evidence="2">The sequence shown here is derived from an EMBL/GenBank/DDBJ whole genome shotgun (WGS) entry which is preliminary data.</text>
</comment>
<gene>
    <name evidence="2" type="ORF">HNR38_002186</name>
</gene>
<accession>A0A840U9M8</accession>
<sequence length="321" mass="33928">MKTRTFLKTVASFGLSASICFGAVAQADEYRKIATGSTTGAFYPIGGIIASILNDEMDGYNFTAESTGGSVENARLVGSGESDIGFFGGDTLWNATHGTGPFEGRPHVPLAPIGKIYGMPLHFVALEGSGIETVSDLEGKTVAVGAPGSGTGSKAKVVLEGAGLTYGENIEPRYLNFREGSDALVDGNVDAVVISVGMPSGNVQEIAATHDIVLASIGDEDLERMVKAASYLEPFVIEAGTYPSIDEDVQTISTSTYVAVSEDMDEEEVYQICMALFDRNLERFKNGHSALKSTPIESYAKGIMPLHPGAKRCYQDIGVIQ</sequence>
<dbReference type="EMBL" id="JACHFE010000005">
    <property type="protein sequence ID" value="MBB5321692.1"/>
    <property type="molecule type" value="Genomic_DNA"/>
</dbReference>
<dbReference type="Pfam" id="PF16868">
    <property type="entry name" value="NMT1_3"/>
    <property type="match status" value="1"/>
</dbReference>
<dbReference type="InterPro" id="IPR011852">
    <property type="entry name" value="TRAP_TAXI"/>
</dbReference>
<dbReference type="SUPFAM" id="SSF53850">
    <property type="entry name" value="Periplasmic binding protein-like II"/>
    <property type="match status" value="1"/>
</dbReference>
<dbReference type="AlphaFoldDB" id="A0A840U9M8"/>
<dbReference type="PANTHER" id="PTHR42941:SF1">
    <property type="entry name" value="SLL1037 PROTEIN"/>
    <property type="match status" value="1"/>
</dbReference>
<dbReference type="Proteomes" id="UP000591735">
    <property type="component" value="Unassembled WGS sequence"/>
</dbReference>
<reference evidence="2 3" key="1">
    <citation type="submission" date="2020-08" db="EMBL/GenBank/DDBJ databases">
        <title>Genomic Encyclopedia of Type Strains, Phase IV (KMG-IV): sequencing the most valuable type-strain genomes for metagenomic binning, comparative biology and taxonomic classification.</title>
        <authorList>
            <person name="Goeker M."/>
        </authorList>
    </citation>
    <scope>NUCLEOTIDE SEQUENCE [LARGE SCALE GENOMIC DNA]</scope>
    <source>
        <strain evidence="2 3">DSM 22359</strain>
    </source>
</reference>
<evidence type="ECO:0000256" key="1">
    <source>
        <dbReference type="SAM" id="SignalP"/>
    </source>
</evidence>
<organism evidence="2 3">
    <name type="scientific">Marinobacter oulmenensis</name>
    <dbReference type="NCBI Taxonomy" id="643747"/>
    <lineage>
        <taxon>Bacteria</taxon>
        <taxon>Pseudomonadati</taxon>
        <taxon>Pseudomonadota</taxon>
        <taxon>Gammaproteobacteria</taxon>
        <taxon>Pseudomonadales</taxon>
        <taxon>Marinobacteraceae</taxon>
        <taxon>Marinobacter</taxon>
    </lineage>
</organism>
<evidence type="ECO:0000313" key="2">
    <source>
        <dbReference type="EMBL" id="MBB5321692.1"/>
    </source>
</evidence>
<evidence type="ECO:0008006" key="4">
    <source>
        <dbReference type="Google" id="ProtNLM"/>
    </source>
</evidence>
<feature type="signal peptide" evidence="1">
    <location>
        <begin position="1"/>
        <end position="27"/>
    </location>
</feature>
<dbReference type="NCBIfam" id="TIGR02122">
    <property type="entry name" value="TRAP_TAXI"/>
    <property type="match status" value="1"/>
</dbReference>
<evidence type="ECO:0000313" key="3">
    <source>
        <dbReference type="Proteomes" id="UP000591735"/>
    </source>
</evidence>
<proteinExistence type="predicted"/>
<dbReference type="RefSeq" id="WP_183703816.1">
    <property type="nucleotide sequence ID" value="NZ_JACHFE010000005.1"/>
</dbReference>
<keyword evidence="1" id="KW-0732">Signal</keyword>
<dbReference type="Gene3D" id="3.40.190.10">
    <property type="entry name" value="Periplasmic binding protein-like II"/>
    <property type="match status" value="2"/>
</dbReference>
<keyword evidence="3" id="KW-1185">Reference proteome</keyword>
<name>A0A840U9M8_9GAMM</name>